<evidence type="ECO:0000256" key="7">
    <source>
        <dbReference type="RuleBase" id="RU004374"/>
    </source>
</evidence>
<evidence type="ECO:0000256" key="3">
    <source>
        <dbReference type="ARBA" id="ARBA00022845"/>
    </source>
</evidence>
<evidence type="ECO:0000313" key="9">
    <source>
        <dbReference type="EMBL" id="ACO11857.1"/>
    </source>
</evidence>
<dbReference type="EMBL" id="BT120720">
    <property type="protein sequence ID" value="ADD24360.1"/>
    <property type="molecule type" value="mRNA"/>
</dbReference>
<keyword evidence="3" id="KW-0810">Translation regulation</keyword>
<dbReference type="InterPro" id="IPR023398">
    <property type="entry name" value="TIF_eIF4e-like"/>
</dbReference>
<dbReference type="Pfam" id="PF01652">
    <property type="entry name" value="IF4E"/>
    <property type="match status" value="1"/>
</dbReference>
<dbReference type="PANTHER" id="PTHR11960">
    <property type="entry name" value="EUKARYOTIC TRANSLATION INITIATION FACTOR 4E RELATED"/>
    <property type="match status" value="1"/>
</dbReference>
<evidence type="ECO:0000256" key="8">
    <source>
        <dbReference type="SAM" id="MobiDB-lite"/>
    </source>
</evidence>
<dbReference type="InterPro" id="IPR001040">
    <property type="entry name" value="TIF_eIF_4E"/>
</dbReference>
<name>C1BS54_LEPSM</name>
<protein>
    <recommendedName>
        <fullName evidence="6">eIF-4F 25 kDa subunit</fullName>
    </recommendedName>
</protein>
<comment type="similarity">
    <text evidence="1 7">Belongs to the eukaryotic initiation factor 4E family.</text>
</comment>
<dbReference type="AlphaFoldDB" id="C1BS54"/>
<dbReference type="PANTHER" id="PTHR11960:SF8">
    <property type="entry name" value="EUKARYOTIC TRANSLATION INITIATION FACTOR 4E1-RELATED"/>
    <property type="match status" value="1"/>
</dbReference>
<accession>C1BS54</accession>
<dbReference type="GO" id="GO:0003743">
    <property type="term" value="F:translation initiation factor activity"/>
    <property type="evidence" value="ECO:0007669"/>
    <property type="project" value="UniProtKB-KW"/>
</dbReference>
<gene>
    <name evidence="9" type="primary">IF4E</name>
</gene>
<evidence type="ECO:0000256" key="4">
    <source>
        <dbReference type="ARBA" id="ARBA00022884"/>
    </source>
</evidence>
<evidence type="ECO:0000256" key="2">
    <source>
        <dbReference type="ARBA" id="ARBA00022540"/>
    </source>
</evidence>
<organism evidence="9">
    <name type="scientific">Lepeophtheirus salmonis</name>
    <name type="common">Salmon louse</name>
    <name type="synonym">Caligus salmonis</name>
    <dbReference type="NCBI Taxonomy" id="72036"/>
    <lineage>
        <taxon>Eukaryota</taxon>
        <taxon>Metazoa</taxon>
        <taxon>Ecdysozoa</taxon>
        <taxon>Arthropoda</taxon>
        <taxon>Crustacea</taxon>
        <taxon>Multicrustacea</taxon>
        <taxon>Hexanauplia</taxon>
        <taxon>Copepoda</taxon>
        <taxon>Siphonostomatoida</taxon>
        <taxon>Caligidae</taxon>
        <taxon>Lepeophtheirus</taxon>
    </lineage>
</organism>
<reference evidence="9" key="1">
    <citation type="submission" date="2009-06" db="EMBL/GenBank/DDBJ databases">
        <title>Lepeophtheirus salmonis ESTs and full-length cDNAs.</title>
        <authorList>
            <person name="Yasuike M."/>
            <person name="von Schalburg K."/>
            <person name="Cooper G."/>
            <person name="Leong J."/>
            <person name="Jones S.R.M."/>
            <person name="Koop B.F."/>
        </authorList>
    </citation>
    <scope>NUCLEOTIDE SEQUENCE</scope>
    <source>
        <strain evidence="9">Pacific form</strain>
        <tissue evidence="9">Whole</tissue>
    </source>
</reference>
<feature type="compositionally biased region" description="Basic and acidic residues" evidence="8">
    <location>
        <begin position="12"/>
        <end position="26"/>
    </location>
</feature>
<keyword evidence="4 7" id="KW-0694">RNA-binding</keyword>
<dbReference type="GO" id="GO:0000340">
    <property type="term" value="F:RNA 7-methylguanosine cap binding"/>
    <property type="evidence" value="ECO:0007669"/>
    <property type="project" value="UniProtKB-ARBA"/>
</dbReference>
<dbReference type="InterPro" id="IPR019770">
    <property type="entry name" value="TIF_eIF_4E_CS"/>
</dbReference>
<feature type="compositionally biased region" description="Polar residues" evidence="8">
    <location>
        <begin position="1"/>
        <end position="10"/>
    </location>
</feature>
<evidence type="ECO:0000256" key="1">
    <source>
        <dbReference type="ARBA" id="ARBA00009860"/>
    </source>
</evidence>
<sequence>MSEGSESTTVDPPKKGETPIAKEEPTTKNGEATESEKAASEVALSEPEPVLKHPLQHAWTMWFFKNNRAKEWKVNQKPIITFKTVEDFWALYNHIEVSSKIEHGCDYSLFKEGIWPMWEDEANSGGGRWLITLEKKQRHTFLDDFWLEVMLCLIGESFDEYSEIINGAVVSVRPRHDKIAIWLGDASKGNMIVTIGKKVKERLGIEKQTTLGFEAHDDTMKKSGSVAKLRYTV</sequence>
<dbReference type="GO" id="GO:0006417">
    <property type="term" value="P:regulation of translation"/>
    <property type="evidence" value="ECO:0007669"/>
    <property type="project" value="UniProtKB-KW"/>
</dbReference>
<keyword evidence="5 7" id="KW-0648">Protein biosynthesis</keyword>
<feature type="region of interest" description="Disordered" evidence="8">
    <location>
        <begin position="1"/>
        <end position="46"/>
    </location>
</feature>
<dbReference type="GO" id="GO:0016281">
    <property type="term" value="C:eukaryotic translation initiation factor 4F complex"/>
    <property type="evidence" value="ECO:0007669"/>
    <property type="project" value="TreeGrafter"/>
</dbReference>
<evidence type="ECO:0000256" key="5">
    <source>
        <dbReference type="ARBA" id="ARBA00022917"/>
    </source>
</evidence>
<dbReference type="SUPFAM" id="SSF55418">
    <property type="entry name" value="eIF4e-like"/>
    <property type="match status" value="1"/>
</dbReference>
<dbReference type="OrthoDB" id="590761at2759"/>
<dbReference type="PROSITE" id="PS00813">
    <property type="entry name" value="IF4E"/>
    <property type="match status" value="1"/>
</dbReference>
<proteinExistence type="evidence at transcript level"/>
<evidence type="ECO:0000256" key="6">
    <source>
        <dbReference type="ARBA" id="ARBA00032656"/>
    </source>
</evidence>
<dbReference type="EMBL" id="BT077433">
    <property type="protein sequence ID" value="ACO11857.1"/>
    <property type="molecule type" value="mRNA"/>
</dbReference>
<dbReference type="Gene3D" id="3.30.760.10">
    <property type="entry name" value="RNA Cap, Translation Initiation Factor Eif4e"/>
    <property type="match status" value="1"/>
</dbReference>
<keyword evidence="2 7" id="KW-0396">Initiation factor</keyword>